<dbReference type="KEGG" id="kra:Krad_2847"/>
<dbReference type="STRING" id="266940.Krad_2847"/>
<name>A6WBX5_KINRD</name>
<dbReference type="HOGENOM" id="CLU_2081672_0_0_11"/>
<sequence length="117" mass="12961">MPALKDLVWLFESEPVYPFGVEDAPWSYACVRFALTRGSLHVEVEVEPASELVKLSLSSGGDELVGLELHQVRSLVVEKRAGRELLGLVFDDQLPVEGLWLQTKPILSVTWRTGAGE</sequence>
<protein>
    <submittedName>
        <fullName evidence="1">Uncharacterized protein</fullName>
    </submittedName>
</protein>
<accession>A6WBX5</accession>
<evidence type="ECO:0000313" key="1">
    <source>
        <dbReference type="EMBL" id="ABS04314.1"/>
    </source>
</evidence>
<dbReference type="AlphaFoldDB" id="A6WBX5"/>
<proteinExistence type="predicted"/>
<dbReference type="Proteomes" id="UP000001116">
    <property type="component" value="Chromosome"/>
</dbReference>
<gene>
    <name evidence="1" type="ordered locus">Krad_2847</name>
</gene>
<dbReference type="EMBL" id="CP000750">
    <property type="protein sequence ID" value="ABS04314.1"/>
    <property type="molecule type" value="Genomic_DNA"/>
</dbReference>
<organism evidence="1 2">
    <name type="scientific">Kineococcus radiotolerans (strain ATCC BAA-149 / DSM 14245 / SRS30216)</name>
    <dbReference type="NCBI Taxonomy" id="266940"/>
    <lineage>
        <taxon>Bacteria</taxon>
        <taxon>Bacillati</taxon>
        <taxon>Actinomycetota</taxon>
        <taxon>Actinomycetes</taxon>
        <taxon>Kineosporiales</taxon>
        <taxon>Kineosporiaceae</taxon>
        <taxon>Kineococcus</taxon>
    </lineage>
</organism>
<evidence type="ECO:0000313" key="2">
    <source>
        <dbReference type="Proteomes" id="UP000001116"/>
    </source>
</evidence>
<keyword evidence="2" id="KW-1185">Reference proteome</keyword>
<dbReference type="eggNOG" id="ENOG502ZK9J">
    <property type="taxonomic scope" value="Bacteria"/>
</dbReference>
<reference evidence="2" key="1">
    <citation type="journal article" date="2008" name="PLoS ONE">
        <title>Survival in nuclear waste, extreme resistance, and potential applications gleaned from the genome sequence of Kineococcus radiotolerans SRS30216.</title>
        <authorList>
            <person name="Bagwell C.E."/>
            <person name="Bhat S."/>
            <person name="Hawkins G.M."/>
            <person name="Smith B.W."/>
            <person name="Biswas T."/>
            <person name="Hoover T.R."/>
            <person name="Saunders E."/>
            <person name="Han C.S."/>
            <person name="Tsodikov O.V."/>
            <person name="Shimkets L.J."/>
        </authorList>
    </citation>
    <scope>NUCLEOTIDE SEQUENCE [LARGE SCALE GENOMIC DNA]</scope>
    <source>
        <strain evidence="2">ATCC BAA-149 / DSM 14245 / SRS30216</strain>
    </source>
</reference>